<dbReference type="OrthoDB" id="9796171at2"/>
<dbReference type="Proteomes" id="UP000193862">
    <property type="component" value="Unassembled WGS sequence"/>
</dbReference>
<name>A0A1Y5RGR0_9RHOB</name>
<keyword evidence="2" id="KW-0808">Transferase</keyword>
<reference evidence="2 3" key="1">
    <citation type="submission" date="2017-03" db="EMBL/GenBank/DDBJ databases">
        <authorList>
            <person name="Afonso C.L."/>
            <person name="Miller P.J."/>
            <person name="Scott M.A."/>
            <person name="Spackman E."/>
            <person name="Goraichik I."/>
            <person name="Dimitrov K.M."/>
            <person name="Suarez D.L."/>
            <person name="Swayne D.E."/>
        </authorList>
    </citation>
    <scope>NUCLEOTIDE SEQUENCE [LARGE SCALE GENOMIC DNA]</scope>
    <source>
        <strain evidence="2 3">CECT 8620</strain>
    </source>
</reference>
<dbReference type="SUPFAM" id="SSF55729">
    <property type="entry name" value="Acyl-CoA N-acyltransferases (Nat)"/>
    <property type="match status" value="1"/>
</dbReference>
<organism evidence="2 3">
    <name type="scientific">Aquimixticola soesokkakensis</name>
    <dbReference type="NCBI Taxonomy" id="1519096"/>
    <lineage>
        <taxon>Bacteria</taxon>
        <taxon>Pseudomonadati</taxon>
        <taxon>Pseudomonadota</taxon>
        <taxon>Alphaproteobacteria</taxon>
        <taxon>Rhodobacterales</taxon>
        <taxon>Paracoccaceae</taxon>
        <taxon>Aquimixticola</taxon>
    </lineage>
</organism>
<dbReference type="InterPro" id="IPR016181">
    <property type="entry name" value="Acyl_CoA_acyltransferase"/>
</dbReference>
<protein>
    <submittedName>
        <fullName evidence="2">Putative N-acetyltransferase YjcF</fullName>
        <ecNumber evidence="2">2.3.1.-</ecNumber>
    </submittedName>
</protein>
<gene>
    <name evidence="2" type="primary">yjcF</name>
    <name evidence="2" type="ORF">AQS8620_00233</name>
</gene>
<dbReference type="EMBL" id="FWFS01000001">
    <property type="protein sequence ID" value="SLN14474.1"/>
    <property type="molecule type" value="Genomic_DNA"/>
</dbReference>
<dbReference type="GO" id="GO:0008080">
    <property type="term" value="F:N-acetyltransferase activity"/>
    <property type="evidence" value="ECO:0007669"/>
    <property type="project" value="TreeGrafter"/>
</dbReference>
<evidence type="ECO:0000259" key="1">
    <source>
        <dbReference type="PROSITE" id="PS51186"/>
    </source>
</evidence>
<dbReference type="EC" id="2.3.1.-" evidence="2"/>
<dbReference type="PROSITE" id="PS51186">
    <property type="entry name" value="GNAT"/>
    <property type="match status" value="1"/>
</dbReference>
<dbReference type="Pfam" id="PF13673">
    <property type="entry name" value="Acetyltransf_10"/>
    <property type="match status" value="1"/>
</dbReference>
<proteinExistence type="predicted"/>
<feature type="domain" description="N-acetyltransferase" evidence="1">
    <location>
        <begin position="1"/>
        <end position="140"/>
    </location>
</feature>
<keyword evidence="2" id="KW-0012">Acyltransferase</keyword>
<dbReference type="InterPro" id="IPR039143">
    <property type="entry name" value="GNPNAT1-like"/>
</dbReference>
<dbReference type="AlphaFoldDB" id="A0A1Y5RGR0"/>
<accession>A0A1Y5RGR0</accession>
<dbReference type="Gene3D" id="3.40.630.30">
    <property type="match status" value="1"/>
</dbReference>
<dbReference type="InterPro" id="IPR000182">
    <property type="entry name" value="GNAT_dom"/>
</dbReference>
<dbReference type="PANTHER" id="PTHR13355">
    <property type="entry name" value="GLUCOSAMINE 6-PHOSPHATE N-ACETYLTRANSFERASE"/>
    <property type="match status" value="1"/>
</dbReference>
<dbReference type="RefSeq" id="WP_085834981.1">
    <property type="nucleotide sequence ID" value="NZ_FWFS01000001.1"/>
</dbReference>
<sequence>MTVLISPTDDIDACHKLRFTVFCEEQGVDWSLELDDLDAVSTHLLATEAGVPVGTARVFKSGPYAKIGRVCVLPGHRGTGLGAKLIVAALELGKTLPDVTAAKLGAQVQAIGFYEKLGFEISGPLYDDAGIPHRDMTRPY</sequence>
<dbReference type="CDD" id="cd04301">
    <property type="entry name" value="NAT_SF"/>
    <property type="match status" value="1"/>
</dbReference>
<evidence type="ECO:0000313" key="3">
    <source>
        <dbReference type="Proteomes" id="UP000193862"/>
    </source>
</evidence>
<evidence type="ECO:0000313" key="2">
    <source>
        <dbReference type="EMBL" id="SLN14474.1"/>
    </source>
</evidence>
<dbReference type="PANTHER" id="PTHR13355:SF22">
    <property type="entry name" value="SLL0786 PROTEIN"/>
    <property type="match status" value="1"/>
</dbReference>
<keyword evidence="3" id="KW-1185">Reference proteome</keyword>